<dbReference type="PANTHER" id="PTHR36836:SF1">
    <property type="entry name" value="COLANIC ACID BIOSYNTHESIS PROTEIN WCAK"/>
    <property type="match status" value="1"/>
</dbReference>
<sequence>MAMSPTVGLVCLGEAGNFGDDLIMVAGMSTIAATRRDVGVRYLSFGRPVDWSALSTRLGLPLDPQPVRPGRDLPGSSRSERNFQSCAAVLFGGGGLLQTSHHPYTPYAWLSHLPRQLPAVPVLAVGLGLGPLSADWLSRLRELGSPFDECYLRDVDSVTLAEQQLGWRAKRCRDFVDPTFVAQLGIRPGRTTASVLGVALRRWPGLDAVDTARHIGRVADAHGVTAVRLFVLEASPGGTDVSFTEQVCRQLGARSAEVVAYQGVELLDFAAAMAECSLAISMKLHSSALWAALDVPMYPISYAPKTAAFFGQPFNGLEVFERIVAPVVEDDSVPRAVDVVQPWLHRALAGQVPVTRAVLTNRDKLWLQTSRAAVNTYRRLGRSVRGAVSGGAR</sequence>
<dbReference type="OrthoDB" id="5175637at2"/>
<gene>
    <name evidence="2" type="ORF">E0H26_17335</name>
</gene>
<proteinExistence type="predicted"/>
<comment type="caution">
    <text evidence="2">The sequence shown here is derived from an EMBL/GenBank/DDBJ whole genome shotgun (WGS) entry which is preliminary data.</text>
</comment>
<evidence type="ECO:0000259" key="1">
    <source>
        <dbReference type="Pfam" id="PF04230"/>
    </source>
</evidence>
<dbReference type="PANTHER" id="PTHR36836">
    <property type="entry name" value="COLANIC ACID BIOSYNTHESIS PROTEIN WCAK"/>
    <property type="match status" value="1"/>
</dbReference>
<dbReference type="Pfam" id="PF04230">
    <property type="entry name" value="PS_pyruv_trans"/>
    <property type="match status" value="1"/>
</dbReference>
<keyword evidence="3" id="KW-1185">Reference proteome</keyword>
<feature type="domain" description="Polysaccharide pyruvyl transferase" evidence="1">
    <location>
        <begin position="17"/>
        <end position="302"/>
    </location>
</feature>
<evidence type="ECO:0000313" key="2">
    <source>
        <dbReference type="EMBL" id="TCB95927.1"/>
    </source>
</evidence>
<dbReference type="AlphaFoldDB" id="A0A4R0GGZ9"/>
<name>A0A4R0GGZ9_9ACTN</name>
<dbReference type="InterPro" id="IPR007345">
    <property type="entry name" value="Polysacch_pyruvyl_Trfase"/>
</dbReference>
<accession>A0A4R0GGZ9</accession>
<organism evidence="2 3">
    <name type="scientific">Micromonospora zingiberis</name>
    <dbReference type="NCBI Taxonomy" id="2053011"/>
    <lineage>
        <taxon>Bacteria</taxon>
        <taxon>Bacillati</taxon>
        <taxon>Actinomycetota</taxon>
        <taxon>Actinomycetes</taxon>
        <taxon>Micromonosporales</taxon>
        <taxon>Micromonosporaceae</taxon>
        <taxon>Micromonospora</taxon>
    </lineage>
</organism>
<dbReference type="Proteomes" id="UP000292274">
    <property type="component" value="Unassembled WGS sequence"/>
</dbReference>
<dbReference type="EMBL" id="SJJR01000011">
    <property type="protein sequence ID" value="TCB95927.1"/>
    <property type="molecule type" value="Genomic_DNA"/>
</dbReference>
<evidence type="ECO:0000313" key="3">
    <source>
        <dbReference type="Proteomes" id="UP000292274"/>
    </source>
</evidence>
<protein>
    <recommendedName>
        <fullName evidence="1">Polysaccharide pyruvyl transferase domain-containing protein</fullName>
    </recommendedName>
</protein>
<reference evidence="2 3" key="1">
    <citation type="submission" date="2019-02" db="EMBL/GenBank/DDBJ databases">
        <title>Jishengella sp. nov., isolated from a root of Zingiber montanum.</title>
        <authorList>
            <person name="Kuncharoen N."/>
            <person name="Kudo T."/>
            <person name="Masahiro Y."/>
            <person name="Ohkuma M."/>
            <person name="Tanasupawat S."/>
        </authorList>
    </citation>
    <scope>NUCLEOTIDE SEQUENCE [LARGE SCALE GENOMIC DNA]</scope>
    <source>
        <strain evidence="2 3">PLAI 1-1</strain>
    </source>
</reference>